<gene>
    <name evidence="5" type="ORF">WJU16_10460</name>
</gene>
<evidence type="ECO:0000256" key="3">
    <source>
        <dbReference type="SAM" id="Phobius"/>
    </source>
</evidence>
<protein>
    <submittedName>
        <fullName evidence="5">Transglycosylase domain-containing protein</fullName>
    </submittedName>
</protein>
<keyword evidence="2" id="KW-0808">Transferase</keyword>
<keyword evidence="3" id="KW-1133">Transmembrane helix</keyword>
<keyword evidence="6" id="KW-1185">Reference proteome</keyword>
<sequence length="217" mass="25214">MKLKAGAENSAGFSFLMWTRFKAWAYRRRWRLAIAALLLVGYYFLLPRQLFTAPTSFVIEDERGDLMGAAIAKDGQWRFPADKDVPDKFAKCIVAYEDKRFYYHWGIDPGALLRAVKQNLGGGRVVSGASTITMQVIRLHRNKPRTIWQKLVEMTMATRLEFRYSKNPSLDYMQAMHLSAEMWWDWKPLRGVITGGDRTSYPGQKRLPWRFCRIVPP</sequence>
<reference evidence="6" key="1">
    <citation type="submission" date="2024-03" db="EMBL/GenBank/DDBJ databases">
        <title>Chitinophaga horti sp. nov., isolated from garden soil.</title>
        <authorList>
            <person name="Lee D.S."/>
            <person name="Han D.M."/>
            <person name="Baek J.H."/>
            <person name="Choi D.G."/>
            <person name="Jeon J.H."/>
            <person name="Jeon C.O."/>
        </authorList>
    </citation>
    <scope>NUCLEOTIDE SEQUENCE [LARGE SCALE GENOMIC DNA]</scope>
    <source>
        <strain evidence="6">GPA1</strain>
    </source>
</reference>
<comment type="pathway">
    <text evidence="1">Cell wall biogenesis; peptidoglycan biosynthesis.</text>
</comment>
<evidence type="ECO:0000256" key="1">
    <source>
        <dbReference type="ARBA" id="ARBA00004752"/>
    </source>
</evidence>
<dbReference type="EMBL" id="CP149822">
    <property type="protein sequence ID" value="WZN43452.1"/>
    <property type="molecule type" value="Genomic_DNA"/>
</dbReference>
<organism evidence="5 6">
    <name type="scientific">Chitinophaga pollutisoli</name>
    <dbReference type="NCBI Taxonomy" id="3133966"/>
    <lineage>
        <taxon>Bacteria</taxon>
        <taxon>Pseudomonadati</taxon>
        <taxon>Bacteroidota</taxon>
        <taxon>Chitinophagia</taxon>
        <taxon>Chitinophagales</taxon>
        <taxon>Chitinophagaceae</taxon>
        <taxon>Chitinophaga</taxon>
    </lineage>
</organism>
<evidence type="ECO:0000313" key="6">
    <source>
        <dbReference type="Proteomes" id="UP001485459"/>
    </source>
</evidence>
<accession>A0ABZ2YVL4</accession>
<dbReference type="InterPro" id="IPR050396">
    <property type="entry name" value="Glycosyltr_51/Transpeptidase"/>
</dbReference>
<feature type="domain" description="Glycosyl transferase family 51" evidence="4">
    <location>
        <begin position="82"/>
        <end position="170"/>
    </location>
</feature>
<dbReference type="PANTHER" id="PTHR32282:SF15">
    <property type="entry name" value="PENICILLIN-BINDING PROTEIN 1C"/>
    <property type="match status" value="1"/>
</dbReference>
<dbReference type="Pfam" id="PF00912">
    <property type="entry name" value="Transgly"/>
    <property type="match status" value="1"/>
</dbReference>
<dbReference type="Gene3D" id="1.10.3810.10">
    <property type="entry name" value="Biosynthetic peptidoglycan transglycosylase-like"/>
    <property type="match status" value="1"/>
</dbReference>
<feature type="transmembrane region" description="Helical" evidence="3">
    <location>
        <begin position="30"/>
        <end position="46"/>
    </location>
</feature>
<dbReference type="InterPro" id="IPR001264">
    <property type="entry name" value="Glyco_trans_51"/>
</dbReference>
<evidence type="ECO:0000313" key="5">
    <source>
        <dbReference type="EMBL" id="WZN43452.1"/>
    </source>
</evidence>
<dbReference type="InterPro" id="IPR036950">
    <property type="entry name" value="PBP_transglycosylase"/>
</dbReference>
<name>A0ABZ2YVL4_9BACT</name>
<keyword evidence="3" id="KW-0812">Transmembrane</keyword>
<evidence type="ECO:0000259" key="4">
    <source>
        <dbReference type="Pfam" id="PF00912"/>
    </source>
</evidence>
<dbReference type="Proteomes" id="UP001485459">
    <property type="component" value="Chromosome"/>
</dbReference>
<proteinExistence type="predicted"/>
<dbReference type="PANTHER" id="PTHR32282">
    <property type="entry name" value="BINDING PROTEIN TRANSPEPTIDASE, PUTATIVE-RELATED"/>
    <property type="match status" value="1"/>
</dbReference>
<keyword evidence="3" id="KW-0472">Membrane</keyword>
<dbReference type="SUPFAM" id="SSF53955">
    <property type="entry name" value="Lysozyme-like"/>
    <property type="match status" value="1"/>
</dbReference>
<evidence type="ECO:0000256" key="2">
    <source>
        <dbReference type="ARBA" id="ARBA00022679"/>
    </source>
</evidence>
<dbReference type="InterPro" id="IPR023346">
    <property type="entry name" value="Lysozyme-like_dom_sf"/>
</dbReference>